<gene>
    <name evidence="5" type="ORF">HGA05_26860</name>
</gene>
<dbReference type="InterPro" id="IPR003018">
    <property type="entry name" value="GAF"/>
</dbReference>
<evidence type="ECO:0000259" key="4">
    <source>
        <dbReference type="PROSITE" id="PS50043"/>
    </source>
</evidence>
<dbReference type="EMBL" id="JAAXPC010000030">
    <property type="protein sequence ID" value="NKY05181.1"/>
    <property type="molecule type" value="Genomic_DNA"/>
</dbReference>
<dbReference type="PANTHER" id="PTHR44688">
    <property type="entry name" value="DNA-BINDING TRANSCRIPTIONAL ACTIVATOR DEVR_DOSR"/>
    <property type="match status" value="1"/>
</dbReference>
<dbReference type="Gene3D" id="3.30.450.40">
    <property type="match status" value="1"/>
</dbReference>
<dbReference type="GO" id="GO:0003677">
    <property type="term" value="F:DNA binding"/>
    <property type="evidence" value="ECO:0007669"/>
    <property type="project" value="UniProtKB-KW"/>
</dbReference>
<organism evidence="5 6">
    <name type="scientific">Gordonia polyisoprenivorans</name>
    <dbReference type="NCBI Taxonomy" id="84595"/>
    <lineage>
        <taxon>Bacteria</taxon>
        <taxon>Bacillati</taxon>
        <taxon>Actinomycetota</taxon>
        <taxon>Actinomycetes</taxon>
        <taxon>Mycobacteriales</taxon>
        <taxon>Gordoniaceae</taxon>
        <taxon>Gordonia</taxon>
    </lineage>
</organism>
<dbReference type="Pfam" id="PF00196">
    <property type="entry name" value="GerE"/>
    <property type="match status" value="1"/>
</dbReference>
<dbReference type="InterPro" id="IPR036388">
    <property type="entry name" value="WH-like_DNA-bd_sf"/>
</dbReference>
<dbReference type="InterPro" id="IPR000792">
    <property type="entry name" value="Tscrpt_reg_LuxR_C"/>
</dbReference>
<dbReference type="Gene3D" id="1.10.10.10">
    <property type="entry name" value="Winged helix-like DNA-binding domain superfamily/Winged helix DNA-binding domain"/>
    <property type="match status" value="1"/>
</dbReference>
<evidence type="ECO:0000256" key="2">
    <source>
        <dbReference type="ARBA" id="ARBA00023125"/>
    </source>
</evidence>
<dbReference type="SUPFAM" id="SSF55781">
    <property type="entry name" value="GAF domain-like"/>
    <property type="match status" value="1"/>
</dbReference>
<dbReference type="CDD" id="cd06170">
    <property type="entry name" value="LuxR_C_like"/>
    <property type="match status" value="1"/>
</dbReference>
<proteinExistence type="predicted"/>
<dbReference type="SUPFAM" id="SSF46894">
    <property type="entry name" value="C-terminal effector domain of the bipartite response regulators"/>
    <property type="match status" value="1"/>
</dbReference>
<dbReference type="Proteomes" id="UP000563898">
    <property type="component" value="Unassembled WGS sequence"/>
</dbReference>
<keyword evidence="2" id="KW-0238">DNA-binding</keyword>
<dbReference type="SMART" id="SM00065">
    <property type="entry name" value="GAF"/>
    <property type="match status" value="1"/>
</dbReference>
<feature type="domain" description="HTH luxR-type" evidence="4">
    <location>
        <begin position="294"/>
        <end position="359"/>
    </location>
</feature>
<reference evidence="5 6" key="1">
    <citation type="submission" date="2020-04" db="EMBL/GenBank/DDBJ databases">
        <title>MicrobeNet Type strains.</title>
        <authorList>
            <person name="Nicholson A.C."/>
        </authorList>
    </citation>
    <scope>NUCLEOTIDE SEQUENCE [LARGE SCALE GENOMIC DNA]</scope>
    <source>
        <strain evidence="5 6">ATCC BAA-14</strain>
    </source>
</reference>
<dbReference type="SMART" id="SM00421">
    <property type="entry name" value="HTH_LUXR"/>
    <property type="match status" value="1"/>
</dbReference>
<keyword evidence="3" id="KW-0804">Transcription</keyword>
<dbReference type="PROSITE" id="PS50043">
    <property type="entry name" value="HTH_LUXR_2"/>
    <property type="match status" value="1"/>
</dbReference>
<evidence type="ECO:0000256" key="1">
    <source>
        <dbReference type="ARBA" id="ARBA00023015"/>
    </source>
</evidence>
<evidence type="ECO:0000313" key="5">
    <source>
        <dbReference type="EMBL" id="NKY05181.1"/>
    </source>
</evidence>
<dbReference type="AlphaFoldDB" id="A0A846WXL6"/>
<name>A0A846WXL6_9ACTN</name>
<dbReference type="InterPro" id="IPR016032">
    <property type="entry name" value="Sig_transdc_resp-reg_C-effctor"/>
</dbReference>
<dbReference type="PANTHER" id="PTHR44688:SF16">
    <property type="entry name" value="DNA-BINDING TRANSCRIPTIONAL ACTIVATOR DEVR_DOSR"/>
    <property type="match status" value="1"/>
</dbReference>
<comment type="caution">
    <text evidence="5">The sequence shown here is derived from an EMBL/GenBank/DDBJ whole genome shotgun (WGS) entry which is preliminary data.</text>
</comment>
<dbReference type="PRINTS" id="PR00038">
    <property type="entry name" value="HTHLUXR"/>
</dbReference>
<evidence type="ECO:0000313" key="6">
    <source>
        <dbReference type="Proteomes" id="UP000563898"/>
    </source>
</evidence>
<dbReference type="InterPro" id="IPR029016">
    <property type="entry name" value="GAF-like_dom_sf"/>
</dbReference>
<sequence>MTAVVSAINDAEVRLPDDPGASMTHASEAVSTLMRVCSDAQSSACSGDDGRRGEQIGAAVAELQQLATEMLLGQMSQWTARMSDCAAALHALRGASTLDELSDRLCADAARGCGFSRVVLSRVDHDHWAPWKAYLEGADVHSSWFAEWTGRAIPIEPDTPERRSVTASRPTMVVDTSRDRVFRPIIVESGRSRGYVVSPVNVGGSTAGLLHADHSSDGATITSDDRDVLWAFSVGVGYVLERVQLVDQVRRHHDSLKELLDDAAVRIDELCDSGIRLTSTVSDRADADGEPVTSPAEFDRLTLRERDVVRLMISGASNTEIADRLIIAPGTVKSHVKQILRKLGMCNRSQVIAAAAAADW</sequence>
<dbReference type="GO" id="GO:0006355">
    <property type="term" value="P:regulation of DNA-templated transcription"/>
    <property type="evidence" value="ECO:0007669"/>
    <property type="project" value="InterPro"/>
</dbReference>
<accession>A0A846WXL6</accession>
<protein>
    <submittedName>
        <fullName evidence="5">LuxR family transcriptional regulator</fullName>
    </submittedName>
</protein>
<keyword evidence="1" id="KW-0805">Transcription regulation</keyword>
<evidence type="ECO:0000256" key="3">
    <source>
        <dbReference type="ARBA" id="ARBA00023163"/>
    </source>
</evidence>